<evidence type="ECO:0000256" key="3">
    <source>
        <dbReference type="ARBA" id="ARBA00022475"/>
    </source>
</evidence>
<dbReference type="AlphaFoldDB" id="A0A5F0K609"/>
<keyword evidence="4" id="KW-0973">c-di-GMP</keyword>
<reference evidence="12 14" key="1">
    <citation type="submission" date="2018-06" db="EMBL/GenBank/DDBJ databases">
        <title>Occurrence of a novel blaKPC-2- and qnrS2- harbouring IncP6 plasmid from Aeromonas taiwanensis isolates recovered from the river sediments.</title>
        <authorList>
            <person name="Zheng B."/>
            <person name="Yu X."/>
            <person name="Xiao Y."/>
        </authorList>
    </citation>
    <scope>NUCLEOTIDE SEQUENCE [LARGE SCALE GENOMIC DNA]</scope>
    <source>
        <strain evidence="11 13">1713</strain>
        <strain evidence="12 14">198</strain>
    </source>
</reference>
<keyword evidence="6" id="KW-0378">Hydrolase</keyword>
<evidence type="ECO:0000256" key="1">
    <source>
        <dbReference type="ARBA" id="ARBA00004651"/>
    </source>
</evidence>
<dbReference type="EMBL" id="QORL01000053">
    <property type="protein sequence ID" value="TFF71850.1"/>
    <property type="molecule type" value="Genomic_DNA"/>
</dbReference>
<dbReference type="Pfam" id="PF12792">
    <property type="entry name" value="CSS-motif"/>
    <property type="match status" value="1"/>
</dbReference>
<dbReference type="EC" id="3.1.4.52" evidence="2"/>
<dbReference type="PANTHER" id="PTHR33121:SF80">
    <property type="entry name" value="CYCLIC DI-GMP PHOSPHODIESTERASE PDEL"/>
    <property type="match status" value="1"/>
</dbReference>
<dbReference type="InterPro" id="IPR001633">
    <property type="entry name" value="EAL_dom"/>
</dbReference>
<evidence type="ECO:0000256" key="9">
    <source>
        <dbReference type="ARBA" id="ARBA00034290"/>
    </source>
</evidence>
<evidence type="ECO:0000313" key="14">
    <source>
        <dbReference type="Proteomes" id="UP000297914"/>
    </source>
</evidence>
<dbReference type="CDD" id="cd01948">
    <property type="entry name" value="EAL"/>
    <property type="match status" value="1"/>
</dbReference>
<dbReference type="OrthoDB" id="675397at2"/>
<dbReference type="RefSeq" id="WP_134697022.1">
    <property type="nucleotide sequence ID" value="NZ_QORJ01000050.1"/>
</dbReference>
<accession>A0A5F0K609</accession>
<dbReference type="Proteomes" id="UP000297720">
    <property type="component" value="Unassembled WGS sequence"/>
</dbReference>
<feature type="domain" description="EAL" evidence="10">
    <location>
        <begin position="258"/>
        <end position="512"/>
    </location>
</feature>
<proteinExistence type="predicted"/>
<keyword evidence="13" id="KW-1185">Reference proteome</keyword>
<evidence type="ECO:0000256" key="6">
    <source>
        <dbReference type="ARBA" id="ARBA00022801"/>
    </source>
</evidence>
<organism evidence="12 14">
    <name type="scientific">Aeromonas taiwanensis</name>
    <dbReference type="NCBI Taxonomy" id="633417"/>
    <lineage>
        <taxon>Bacteria</taxon>
        <taxon>Pseudomonadati</taxon>
        <taxon>Pseudomonadota</taxon>
        <taxon>Gammaproteobacteria</taxon>
        <taxon>Aeromonadales</taxon>
        <taxon>Aeromonadaceae</taxon>
        <taxon>Aeromonas</taxon>
    </lineage>
</organism>
<name>A0A5F0K609_9GAMM</name>
<dbReference type="InterPro" id="IPR035919">
    <property type="entry name" value="EAL_sf"/>
</dbReference>
<keyword evidence="8" id="KW-0472">Membrane</keyword>
<dbReference type="Proteomes" id="UP000297914">
    <property type="component" value="Unassembled WGS sequence"/>
</dbReference>
<dbReference type="Pfam" id="PF00563">
    <property type="entry name" value="EAL"/>
    <property type="match status" value="1"/>
</dbReference>
<dbReference type="SMART" id="SM00052">
    <property type="entry name" value="EAL"/>
    <property type="match status" value="1"/>
</dbReference>
<keyword evidence="5" id="KW-0812">Transmembrane</keyword>
<dbReference type="InterPro" id="IPR024744">
    <property type="entry name" value="CSS-motif_dom"/>
</dbReference>
<evidence type="ECO:0000256" key="5">
    <source>
        <dbReference type="ARBA" id="ARBA00022692"/>
    </source>
</evidence>
<evidence type="ECO:0000256" key="4">
    <source>
        <dbReference type="ARBA" id="ARBA00022636"/>
    </source>
</evidence>
<gene>
    <name evidence="11" type="ORF">DRM93_19045</name>
    <name evidence="12" type="ORF">DRM94_19045</name>
</gene>
<dbReference type="Gene3D" id="3.20.20.450">
    <property type="entry name" value="EAL domain"/>
    <property type="match status" value="1"/>
</dbReference>
<keyword evidence="7" id="KW-1133">Transmembrane helix</keyword>
<dbReference type="GO" id="GO:0005886">
    <property type="term" value="C:plasma membrane"/>
    <property type="evidence" value="ECO:0007669"/>
    <property type="project" value="UniProtKB-SubCell"/>
</dbReference>
<comment type="subcellular location">
    <subcellularLocation>
        <location evidence="1">Cell membrane</location>
        <topology evidence="1">Multi-pass membrane protein</topology>
    </subcellularLocation>
</comment>
<protein>
    <recommendedName>
        <fullName evidence="2">cyclic-guanylate-specific phosphodiesterase</fullName>
        <ecNumber evidence="2">3.1.4.52</ecNumber>
    </recommendedName>
</protein>
<dbReference type="InterPro" id="IPR050706">
    <property type="entry name" value="Cyclic-di-GMP_PDE-like"/>
</dbReference>
<dbReference type="FunFam" id="3.20.20.450:FF:000001">
    <property type="entry name" value="Cyclic di-GMP phosphodiesterase yahA"/>
    <property type="match status" value="1"/>
</dbReference>
<evidence type="ECO:0000256" key="2">
    <source>
        <dbReference type="ARBA" id="ARBA00012282"/>
    </source>
</evidence>
<evidence type="ECO:0000313" key="12">
    <source>
        <dbReference type="EMBL" id="TFF74944.1"/>
    </source>
</evidence>
<dbReference type="EMBL" id="QORK01000053">
    <property type="protein sequence ID" value="TFF74944.1"/>
    <property type="molecule type" value="Genomic_DNA"/>
</dbReference>
<dbReference type="SUPFAM" id="SSF141868">
    <property type="entry name" value="EAL domain-like"/>
    <property type="match status" value="1"/>
</dbReference>
<dbReference type="PROSITE" id="PS50883">
    <property type="entry name" value="EAL"/>
    <property type="match status" value="1"/>
</dbReference>
<dbReference type="GO" id="GO:0071111">
    <property type="term" value="F:cyclic-guanylate-specific phosphodiesterase activity"/>
    <property type="evidence" value="ECO:0007669"/>
    <property type="project" value="UniProtKB-EC"/>
</dbReference>
<evidence type="ECO:0000313" key="11">
    <source>
        <dbReference type="EMBL" id="TFF71850.1"/>
    </source>
</evidence>
<comment type="caution">
    <text evidence="12">The sequence shown here is derived from an EMBL/GenBank/DDBJ whole genome shotgun (WGS) entry which is preliminary data.</text>
</comment>
<keyword evidence="3" id="KW-1003">Cell membrane</keyword>
<sequence length="513" mass="57063">MPLRRLRVRQFYIRLLCALLAGLLPMVLGAVIVVWQTTTGVRQDAMARLDHAILMFDRTLDNARLAASALGSSLDKPCLEVVQGLRDQVATVPDVRSVNLARGETIYCTSLYGPVSGSFQLGDYTDGMLDLMKGNPVTPNRPLIVYRQGVGEFSVLVGVDGYYLLNILDMLSRTSPLGLVVGKEMLLRESRLTDRLIPPDSPGYLELASSKYPFKVVTTVSTNEFGAHIWDYSRIGIIAYPLVGLLMGLATFWLMGRAASPLQEFRRALEKQEFIPYLQPVVTGEEGTWSGCEVLMRWQHPRHGLISPDRFIPMAEECGLIVPMTRSLMKQVREAFSPQARTLPKGFHFGFNISASHCRDLSLVEDCRDFINAFRDNPVKLVLELTERELIVADETTDRLFAELHALGVFIAIDDFGTGHSSLAYLQAFQVDFLKIDQSFVGMIGSDALSSHIVENVIDLATRLGLQLVAEGVENQVQADYLHARRVTFQQGYLYGRPMPMTAFASLLAPDSP</sequence>
<dbReference type="PANTHER" id="PTHR33121">
    <property type="entry name" value="CYCLIC DI-GMP PHOSPHODIESTERASE PDEF"/>
    <property type="match status" value="1"/>
</dbReference>
<evidence type="ECO:0000256" key="8">
    <source>
        <dbReference type="ARBA" id="ARBA00023136"/>
    </source>
</evidence>
<evidence type="ECO:0000259" key="10">
    <source>
        <dbReference type="PROSITE" id="PS50883"/>
    </source>
</evidence>
<evidence type="ECO:0000256" key="7">
    <source>
        <dbReference type="ARBA" id="ARBA00022989"/>
    </source>
</evidence>
<evidence type="ECO:0000313" key="13">
    <source>
        <dbReference type="Proteomes" id="UP000297720"/>
    </source>
</evidence>
<comment type="catalytic activity">
    <reaction evidence="9">
        <text>3',3'-c-di-GMP + H2O = 5'-phosphoguanylyl(3'-&gt;5')guanosine + H(+)</text>
        <dbReference type="Rhea" id="RHEA:24902"/>
        <dbReference type="ChEBI" id="CHEBI:15377"/>
        <dbReference type="ChEBI" id="CHEBI:15378"/>
        <dbReference type="ChEBI" id="CHEBI:58754"/>
        <dbReference type="ChEBI" id="CHEBI:58805"/>
        <dbReference type="EC" id="3.1.4.52"/>
    </reaction>
</comment>